<dbReference type="dictyBase" id="DDB_G0279747"/>
<sequence length="289" mass="31776">MKLIFSLVLIVLYTINIVLSSQQTYPCPFYRSLSLTNPPMNGDDIYILQSLLTRTTGLENLSLTSNFDQDTQMALAKFQSLNNVGTTSGTLDVNTANLILELNSEDGYVDNGQIPSGFLYKVHVPVYKNRSIETIATLYDSNLNVLLTFPVRTHGQNDNVTGLAENEFCEDGSTPTGLMTFDLNSPEPDPISFGPYPINRAVQGITGNAAIVISNIRDGILMHTGEWPDWTPSQPMPNSHGCVHGHPSDIDQVQTILSTQLNVAIRQNTYGAMPYTHQPQGILSIELID</sequence>
<dbReference type="GO" id="GO:0008360">
    <property type="term" value="P:regulation of cell shape"/>
    <property type="evidence" value="ECO:0007669"/>
    <property type="project" value="UniProtKB-KW"/>
</dbReference>
<dbReference type="GO" id="GO:0071555">
    <property type="term" value="P:cell wall organization"/>
    <property type="evidence" value="ECO:0007669"/>
    <property type="project" value="UniProtKB-KW"/>
</dbReference>
<keyword evidence="4" id="KW-0573">Peptidoglycan synthesis</keyword>
<feature type="signal peptide" evidence="6">
    <location>
        <begin position="1"/>
        <end position="20"/>
    </location>
</feature>
<evidence type="ECO:0000256" key="1">
    <source>
        <dbReference type="ARBA" id="ARBA00004752"/>
    </source>
</evidence>
<dbReference type="InParanoid" id="Q54WD2"/>
<dbReference type="SUPFAM" id="SSF47090">
    <property type="entry name" value="PGBD-like"/>
    <property type="match status" value="1"/>
</dbReference>
<dbReference type="Pfam" id="PF03734">
    <property type="entry name" value="YkuD"/>
    <property type="match status" value="1"/>
</dbReference>
<dbReference type="SUPFAM" id="SSF141523">
    <property type="entry name" value="L,D-transpeptidase catalytic domain-like"/>
    <property type="match status" value="1"/>
</dbReference>
<dbReference type="EMBL" id="AAFI02000032">
    <property type="protein sequence ID" value="EAL67553.1"/>
    <property type="molecule type" value="Genomic_DNA"/>
</dbReference>
<dbReference type="RefSeq" id="XP_641526.1">
    <property type="nucleotide sequence ID" value="XM_636434.1"/>
</dbReference>
<dbReference type="KEGG" id="ddi:DDB_G0279747"/>
<name>Q54WD2_DICDI</name>
<dbReference type="VEuPathDB" id="AmoebaDB:DDB_G0279747"/>
<evidence type="ECO:0000313" key="9">
    <source>
        <dbReference type="Proteomes" id="UP000002195"/>
    </source>
</evidence>
<keyword evidence="3" id="KW-0133">Cell shape</keyword>
<evidence type="ECO:0000256" key="4">
    <source>
        <dbReference type="ARBA" id="ARBA00022984"/>
    </source>
</evidence>
<accession>Q54WD2</accession>
<evidence type="ECO:0000256" key="2">
    <source>
        <dbReference type="ARBA" id="ARBA00022679"/>
    </source>
</evidence>
<dbReference type="OMA" id="CPFYRSL"/>
<dbReference type="HOGENOM" id="CLU_964516_0_0_1"/>
<dbReference type="GeneID" id="8622199"/>
<dbReference type="InterPro" id="IPR005490">
    <property type="entry name" value="LD_TPept_cat_dom"/>
</dbReference>
<dbReference type="InterPro" id="IPR038063">
    <property type="entry name" value="Transpep_catalytic_dom"/>
</dbReference>
<keyword evidence="5" id="KW-0961">Cell wall biogenesis/degradation</keyword>
<reference evidence="8 9" key="1">
    <citation type="journal article" date="2005" name="Nature">
        <title>The genome of the social amoeba Dictyostelium discoideum.</title>
        <authorList>
            <consortium name="The Dictyostelium discoideum Sequencing Consortium"/>
            <person name="Eichinger L."/>
            <person name="Pachebat J.A."/>
            <person name="Glockner G."/>
            <person name="Rajandream M.A."/>
            <person name="Sucgang R."/>
            <person name="Berriman M."/>
            <person name="Song J."/>
            <person name="Olsen R."/>
            <person name="Szafranski K."/>
            <person name="Xu Q."/>
            <person name="Tunggal B."/>
            <person name="Kummerfeld S."/>
            <person name="Madera M."/>
            <person name="Konfortov B.A."/>
            <person name="Rivero F."/>
            <person name="Bankier A.T."/>
            <person name="Lehmann R."/>
            <person name="Hamlin N."/>
            <person name="Davies R."/>
            <person name="Gaudet P."/>
            <person name="Fey P."/>
            <person name="Pilcher K."/>
            <person name="Chen G."/>
            <person name="Saunders D."/>
            <person name="Sodergren E."/>
            <person name="Davis P."/>
            <person name="Kerhornou A."/>
            <person name="Nie X."/>
            <person name="Hall N."/>
            <person name="Anjard C."/>
            <person name="Hemphill L."/>
            <person name="Bason N."/>
            <person name="Farbrother P."/>
            <person name="Desany B."/>
            <person name="Just E."/>
            <person name="Morio T."/>
            <person name="Rost R."/>
            <person name="Churcher C."/>
            <person name="Cooper J."/>
            <person name="Haydock S."/>
            <person name="van Driessche N."/>
            <person name="Cronin A."/>
            <person name="Goodhead I."/>
            <person name="Muzny D."/>
            <person name="Mourier T."/>
            <person name="Pain A."/>
            <person name="Lu M."/>
            <person name="Harper D."/>
            <person name="Lindsay R."/>
            <person name="Hauser H."/>
            <person name="James K."/>
            <person name="Quiles M."/>
            <person name="Madan Babu M."/>
            <person name="Saito T."/>
            <person name="Buchrieser C."/>
            <person name="Wardroper A."/>
            <person name="Felder M."/>
            <person name="Thangavelu M."/>
            <person name="Johnson D."/>
            <person name="Knights A."/>
            <person name="Loulseged H."/>
            <person name="Mungall K."/>
            <person name="Oliver K."/>
            <person name="Price C."/>
            <person name="Quail M.A."/>
            <person name="Urushihara H."/>
            <person name="Hernandez J."/>
            <person name="Rabbinowitsch E."/>
            <person name="Steffen D."/>
            <person name="Sanders M."/>
            <person name="Ma J."/>
            <person name="Kohara Y."/>
            <person name="Sharp S."/>
            <person name="Simmonds M."/>
            <person name="Spiegler S."/>
            <person name="Tivey A."/>
            <person name="Sugano S."/>
            <person name="White B."/>
            <person name="Walker D."/>
            <person name="Woodward J."/>
            <person name="Winckler T."/>
            <person name="Tanaka Y."/>
            <person name="Shaulsky G."/>
            <person name="Schleicher M."/>
            <person name="Weinstock G."/>
            <person name="Rosenthal A."/>
            <person name="Cox E.C."/>
            <person name="Chisholm R.L."/>
            <person name="Gibbs R."/>
            <person name="Loomis W.F."/>
            <person name="Platzer M."/>
            <person name="Kay R.R."/>
            <person name="Williams J."/>
            <person name="Dear P.H."/>
            <person name="Noegel A.A."/>
            <person name="Barrell B."/>
            <person name="Kuspa A."/>
        </authorList>
    </citation>
    <scope>NUCLEOTIDE SEQUENCE [LARGE SCALE GENOMIC DNA]</scope>
    <source>
        <strain evidence="8 9">AX4</strain>
    </source>
</reference>
<evidence type="ECO:0000256" key="6">
    <source>
        <dbReference type="SAM" id="SignalP"/>
    </source>
</evidence>
<dbReference type="Gene3D" id="2.40.440.10">
    <property type="entry name" value="L,D-transpeptidase catalytic domain-like"/>
    <property type="match status" value="1"/>
</dbReference>
<dbReference type="Proteomes" id="UP000002195">
    <property type="component" value="Unassembled WGS sequence"/>
</dbReference>
<gene>
    <name evidence="8" type="ORF">DDB_G0279747</name>
</gene>
<dbReference type="CDD" id="cd16913">
    <property type="entry name" value="YkuD_like"/>
    <property type="match status" value="1"/>
</dbReference>
<evidence type="ECO:0000256" key="5">
    <source>
        <dbReference type="ARBA" id="ARBA00023316"/>
    </source>
</evidence>
<evidence type="ECO:0000313" key="8">
    <source>
        <dbReference type="EMBL" id="EAL67553.1"/>
    </source>
</evidence>
<keyword evidence="6" id="KW-0732">Signal</keyword>
<dbReference type="InterPro" id="IPR036365">
    <property type="entry name" value="PGBD-like_sf"/>
</dbReference>
<protein>
    <recommendedName>
        <fullName evidence="7">L,D-TPase catalytic domain-containing protein</fullName>
    </recommendedName>
</protein>
<keyword evidence="2" id="KW-0808">Transferase</keyword>
<proteinExistence type="predicted"/>
<dbReference type="eggNOG" id="ENOG502RY02">
    <property type="taxonomic scope" value="Eukaryota"/>
</dbReference>
<feature type="domain" description="L,D-TPase catalytic" evidence="7">
    <location>
        <begin position="147"/>
        <end position="257"/>
    </location>
</feature>
<dbReference type="GO" id="GO:0016740">
    <property type="term" value="F:transferase activity"/>
    <property type="evidence" value="ECO:0007669"/>
    <property type="project" value="UniProtKB-KW"/>
</dbReference>
<dbReference type="PaxDb" id="44689-DDB0206008"/>
<evidence type="ECO:0000256" key="3">
    <source>
        <dbReference type="ARBA" id="ARBA00022960"/>
    </source>
</evidence>
<keyword evidence="9" id="KW-1185">Reference proteome</keyword>
<dbReference type="UniPathway" id="UPA00219"/>
<organism evidence="8 9">
    <name type="scientific">Dictyostelium discoideum</name>
    <name type="common">Social amoeba</name>
    <dbReference type="NCBI Taxonomy" id="44689"/>
    <lineage>
        <taxon>Eukaryota</taxon>
        <taxon>Amoebozoa</taxon>
        <taxon>Evosea</taxon>
        <taxon>Eumycetozoa</taxon>
        <taxon>Dictyostelia</taxon>
        <taxon>Dictyosteliales</taxon>
        <taxon>Dictyosteliaceae</taxon>
        <taxon>Dictyostelium</taxon>
    </lineage>
</organism>
<comment type="pathway">
    <text evidence="1">Cell wall biogenesis; peptidoglycan biosynthesis.</text>
</comment>
<evidence type="ECO:0000259" key="7">
    <source>
        <dbReference type="Pfam" id="PF03734"/>
    </source>
</evidence>
<dbReference type="AlphaFoldDB" id="Q54WD2"/>
<feature type="chain" id="PRO_5004250364" description="L,D-TPase catalytic domain-containing protein" evidence="6">
    <location>
        <begin position="21"/>
        <end position="289"/>
    </location>
</feature>
<comment type="caution">
    <text evidence="8">The sequence shown here is derived from an EMBL/GenBank/DDBJ whole genome shotgun (WGS) entry which is preliminary data.</text>
</comment>